<dbReference type="InterPro" id="IPR038408">
    <property type="entry name" value="GNK2_sf"/>
</dbReference>
<evidence type="ECO:0000313" key="19">
    <source>
        <dbReference type="Proteomes" id="UP001172457"/>
    </source>
</evidence>
<keyword evidence="13" id="KW-0325">Glycoprotein</keyword>
<evidence type="ECO:0000313" key="18">
    <source>
        <dbReference type="EMBL" id="KAJ9566140.1"/>
    </source>
</evidence>
<dbReference type="CDD" id="cd14066">
    <property type="entry name" value="STKc_IRAK"/>
    <property type="match status" value="1"/>
</dbReference>
<keyword evidence="10 14" id="KW-1133">Transmembrane helix</keyword>
<evidence type="ECO:0000256" key="15">
    <source>
        <dbReference type="SAM" id="SignalP"/>
    </source>
</evidence>
<evidence type="ECO:0000256" key="11">
    <source>
        <dbReference type="ARBA" id="ARBA00023136"/>
    </source>
</evidence>
<gene>
    <name evidence="18" type="ORF">OSB04_002106</name>
</gene>
<dbReference type="Proteomes" id="UP001172457">
    <property type="component" value="Chromosome 1"/>
</dbReference>
<keyword evidence="6" id="KW-0677">Repeat</keyword>
<evidence type="ECO:0000259" key="17">
    <source>
        <dbReference type="PROSITE" id="PS51473"/>
    </source>
</evidence>
<evidence type="ECO:0000256" key="1">
    <source>
        <dbReference type="ARBA" id="ARBA00004167"/>
    </source>
</evidence>
<evidence type="ECO:0000256" key="4">
    <source>
        <dbReference type="ARBA" id="ARBA00022692"/>
    </source>
</evidence>
<protein>
    <submittedName>
        <fullName evidence="18">Uncharacterized protein</fullName>
    </submittedName>
</protein>
<sequence length="701" mass="79186">MNFPIWVLFLFSILIADHHPISIAQNDLWGYNCGSLGNYSRNEVYKRNLDDVLYNLTGSNNGFGFFNSTFGQANAVALCRGDIKPGACLRCVDDAARQLRQVCPEQIEAGGWYDTCFLRYSNRSTGIETGISVYSWNSRNVSDSSYEQWNQTVLVLLVRLRQEAAGGDQLRKYASGNMTAPGLSTIYGMMQCTPDLSAKECDDCLAQATAEIRESGNGRRLGGRAYYTPSCVIRYENDSFFNSTWYPDPTGDMKTPNDIVPILIGSISVGLSTMFLVSLFFVIRRCEKETQKGPLHPQSNIDFIQVATNNFSIENKLGEGGFGSVYWVIDNFPTLRSFFLFSLNLFSFCKISIFFTGEIAVKRLSRNSTQGVREFKTEVLLIIRLQHKNLVRLLGYRVQGTERLLIYEFMANSSLDTFLFDPDKRKELDWAKRANIVTGIAKGLRYLHEDSRLKIIHRDMKAGNILLDDEMNPKISDFGTARIFKCKQLEANTNRIVGTYGYMAPEYAMEGLFSIKSDVYSFGVLLLEIISGQRNNRFCYQDQPKNFLSTAYQLWRENKGEELIDHGLIQNSAVNTDAIRWINIALLCVQEDPQDRPKMSTVVFMLEGQWSTDLPTPSEPPASFARFAALSEETSTNSDADASAHPTIKIDPTSSTTMYFSLANQEARMEGVKPSKPLIRTLLWKWCATPMGELSGRKEMR</sequence>
<feature type="transmembrane region" description="Helical" evidence="14">
    <location>
        <begin position="259"/>
        <end position="283"/>
    </location>
</feature>
<dbReference type="InterPro" id="IPR001245">
    <property type="entry name" value="Ser-Thr/Tyr_kinase_cat_dom"/>
</dbReference>
<feature type="chain" id="PRO_5041237873" evidence="15">
    <location>
        <begin position="19"/>
        <end position="701"/>
    </location>
</feature>
<dbReference type="GO" id="GO:0005524">
    <property type="term" value="F:ATP binding"/>
    <property type="evidence" value="ECO:0007669"/>
    <property type="project" value="UniProtKB-KW"/>
</dbReference>
<dbReference type="PROSITE" id="PS50011">
    <property type="entry name" value="PROTEIN_KINASE_DOM"/>
    <property type="match status" value="1"/>
</dbReference>
<evidence type="ECO:0000256" key="5">
    <source>
        <dbReference type="ARBA" id="ARBA00022729"/>
    </source>
</evidence>
<evidence type="ECO:0000256" key="3">
    <source>
        <dbReference type="ARBA" id="ARBA00022679"/>
    </source>
</evidence>
<feature type="domain" description="Gnk2-homologous" evidence="17">
    <location>
        <begin position="27"/>
        <end position="125"/>
    </location>
</feature>
<dbReference type="SMART" id="SM00220">
    <property type="entry name" value="S_TKc"/>
    <property type="match status" value="1"/>
</dbReference>
<keyword evidence="9" id="KW-0067">ATP-binding</keyword>
<keyword evidence="8" id="KW-0418">Kinase</keyword>
<dbReference type="PANTHER" id="PTHR27002:SF804">
    <property type="entry name" value="OS02G0710500 PROTEIN"/>
    <property type="match status" value="1"/>
</dbReference>
<dbReference type="Pfam" id="PF07714">
    <property type="entry name" value="PK_Tyr_Ser-Thr"/>
    <property type="match status" value="1"/>
</dbReference>
<keyword evidence="12" id="KW-0675">Receptor</keyword>
<evidence type="ECO:0000256" key="10">
    <source>
        <dbReference type="ARBA" id="ARBA00022989"/>
    </source>
</evidence>
<evidence type="ECO:0000256" key="7">
    <source>
        <dbReference type="ARBA" id="ARBA00022741"/>
    </source>
</evidence>
<evidence type="ECO:0000259" key="16">
    <source>
        <dbReference type="PROSITE" id="PS50011"/>
    </source>
</evidence>
<dbReference type="InterPro" id="IPR000719">
    <property type="entry name" value="Prot_kinase_dom"/>
</dbReference>
<reference evidence="18" key="1">
    <citation type="submission" date="2023-03" db="EMBL/GenBank/DDBJ databases">
        <title>Chromosome-scale reference genome and RAD-based genetic map of yellow starthistle (Centaurea solstitialis) reveal putative structural variation and QTLs associated with invader traits.</title>
        <authorList>
            <person name="Reatini B."/>
            <person name="Cang F.A."/>
            <person name="Jiang Q."/>
            <person name="Mckibben M.T.W."/>
            <person name="Barker M.S."/>
            <person name="Rieseberg L.H."/>
            <person name="Dlugosch K.M."/>
        </authorList>
    </citation>
    <scope>NUCLEOTIDE SEQUENCE</scope>
    <source>
        <strain evidence="18">CAN-66</strain>
        <tissue evidence="18">Leaf</tissue>
    </source>
</reference>
<proteinExistence type="predicted"/>
<dbReference type="Gene3D" id="3.30.430.20">
    <property type="entry name" value="Gnk2 domain, C-X8-C-X2-C motif"/>
    <property type="match status" value="2"/>
</dbReference>
<dbReference type="SUPFAM" id="SSF56112">
    <property type="entry name" value="Protein kinase-like (PK-like)"/>
    <property type="match status" value="1"/>
</dbReference>
<dbReference type="FunFam" id="1.10.510.10:FF:001697">
    <property type="entry name" value="Uncharacterized protein"/>
    <property type="match status" value="1"/>
</dbReference>
<keyword evidence="3" id="KW-0808">Transferase</keyword>
<dbReference type="GO" id="GO:0004674">
    <property type="term" value="F:protein serine/threonine kinase activity"/>
    <property type="evidence" value="ECO:0007669"/>
    <property type="project" value="UniProtKB-KW"/>
</dbReference>
<comment type="subcellular location">
    <subcellularLocation>
        <location evidence="1">Membrane</location>
        <topology evidence="1">Single-pass membrane protein</topology>
    </subcellularLocation>
</comment>
<dbReference type="GO" id="GO:0005886">
    <property type="term" value="C:plasma membrane"/>
    <property type="evidence" value="ECO:0007669"/>
    <property type="project" value="TreeGrafter"/>
</dbReference>
<dbReference type="InterPro" id="IPR002902">
    <property type="entry name" value="GNK2"/>
</dbReference>
<dbReference type="Pfam" id="PF01657">
    <property type="entry name" value="Stress-antifung"/>
    <property type="match status" value="2"/>
</dbReference>
<dbReference type="FunFam" id="3.30.430.20:FF:000002">
    <property type="entry name" value="Cysteine-rich receptor-like protein kinase 10"/>
    <property type="match status" value="1"/>
</dbReference>
<dbReference type="PROSITE" id="PS00108">
    <property type="entry name" value="PROTEIN_KINASE_ST"/>
    <property type="match status" value="1"/>
</dbReference>
<evidence type="ECO:0000256" key="13">
    <source>
        <dbReference type="ARBA" id="ARBA00023180"/>
    </source>
</evidence>
<dbReference type="CDD" id="cd23509">
    <property type="entry name" value="Gnk2-like"/>
    <property type="match status" value="2"/>
</dbReference>
<dbReference type="PANTHER" id="PTHR27002">
    <property type="entry name" value="RECEPTOR-LIKE SERINE/THREONINE-PROTEIN KINASE SD1-8"/>
    <property type="match status" value="1"/>
</dbReference>
<dbReference type="Gene3D" id="1.10.510.10">
    <property type="entry name" value="Transferase(Phosphotransferase) domain 1"/>
    <property type="match status" value="1"/>
</dbReference>
<comment type="caution">
    <text evidence="18">The sequence shown here is derived from an EMBL/GenBank/DDBJ whole genome shotgun (WGS) entry which is preliminary data.</text>
</comment>
<keyword evidence="2" id="KW-0723">Serine/threonine-protein kinase</keyword>
<accession>A0AA38U406</accession>
<dbReference type="Gene3D" id="3.30.200.20">
    <property type="entry name" value="Phosphorylase Kinase, domain 1"/>
    <property type="match status" value="1"/>
</dbReference>
<dbReference type="InterPro" id="IPR011009">
    <property type="entry name" value="Kinase-like_dom_sf"/>
</dbReference>
<feature type="domain" description="Protein kinase" evidence="16">
    <location>
        <begin position="311"/>
        <end position="611"/>
    </location>
</feature>
<dbReference type="PROSITE" id="PS51473">
    <property type="entry name" value="GNK2"/>
    <property type="match status" value="2"/>
</dbReference>
<name>A0AA38U406_9ASTR</name>
<evidence type="ECO:0000256" key="12">
    <source>
        <dbReference type="ARBA" id="ARBA00023170"/>
    </source>
</evidence>
<dbReference type="AlphaFoldDB" id="A0AA38U406"/>
<keyword evidence="5 15" id="KW-0732">Signal</keyword>
<feature type="transmembrane region" description="Helical" evidence="14">
    <location>
        <begin position="338"/>
        <end position="357"/>
    </location>
</feature>
<keyword evidence="4 14" id="KW-0812">Transmembrane</keyword>
<feature type="signal peptide" evidence="15">
    <location>
        <begin position="1"/>
        <end position="18"/>
    </location>
</feature>
<evidence type="ECO:0000256" key="8">
    <source>
        <dbReference type="ARBA" id="ARBA00022777"/>
    </source>
</evidence>
<organism evidence="18 19">
    <name type="scientific">Centaurea solstitialis</name>
    <name type="common">yellow star-thistle</name>
    <dbReference type="NCBI Taxonomy" id="347529"/>
    <lineage>
        <taxon>Eukaryota</taxon>
        <taxon>Viridiplantae</taxon>
        <taxon>Streptophyta</taxon>
        <taxon>Embryophyta</taxon>
        <taxon>Tracheophyta</taxon>
        <taxon>Spermatophyta</taxon>
        <taxon>Magnoliopsida</taxon>
        <taxon>eudicotyledons</taxon>
        <taxon>Gunneridae</taxon>
        <taxon>Pentapetalae</taxon>
        <taxon>asterids</taxon>
        <taxon>campanulids</taxon>
        <taxon>Asterales</taxon>
        <taxon>Asteraceae</taxon>
        <taxon>Carduoideae</taxon>
        <taxon>Cardueae</taxon>
        <taxon>Centaureinae</taxon>
        <taxon>Centaurea</taxon>
    </lineage>
</organism>
<dbReference type="EMBL" id="JARYMX010000001">
    <property type="protein sequence ID" value="KAJ9566140.1"/>
    <property type="molecule type" value="Genomic_DNA"/>
</dbReference>
<feature type="domain" description="Gnk2-homologous" evidence="17">
    <location>
        <begin position="129"/>
        <end position="240"/>
    </location>
</feature>
<evidence type="ECO:0000256" key="2">
    <source>
        <dbReference type="ARBA" id="ARBA00022527"/>
    </source>
</evidence>
<keyword evidence="11 14" id="KW-0472">Membrane</keyword>
<dbReference type="InterPro" id="IPR008271">
    <property type="entry name" value="Ser/Thr_kinase_AS"/>
</dbReference>
<evidence type="ECO:0000256" key="9">
    <source>
        <dbReference type="ARBA" id="ARBA00022840"/>
    </source>
</evidence>
<evidence type="ECO:0000256" key="6">
    <source>
        <dbReference type="ARBA" id="ARBA00022737"/>
    </source>
</evidence>
<keyword evidence="19" id="KW-1185">Reference proteome</keyword>
<keyword evidence="7" id="KW-0547">Nucleotide-binding</keyword>
<evidence type="ECO:0000256" key="14">
    <source>
        <dbReference type="SAM" id="Phobius"/>
    </source>
</evidence>